<evidence type="ECO:0000313" key="6">
    <source>
        <dbReference type="Proteomes" id="UP000503349"/>
    </source>
</evidence>
<proteinExistence type="predicted"/>
<dbReference type="GO" id="GO:0050853">
    <property type="term" value="P:B cell receptor signaling pathway"/>
    <property type="evidence" value="ECO:0007669"/>
    <property type="project" value="TreeGrafter"/>
</dbReference>
<dbReference type="Proteomes" id="UP000503349">
    <property type="component" value="Chromosome 7"/>
</dbReference>
<protein>
    <submittedName>
        <fullName evidence="5">B-cell antigen receptor complex-associated protein alpha chain</fullName>
    </submittedName>
</protein>
<evidence type="ECO:0000256" key="2">
    <source>
        <dbReference type="SAM" id="Phobius"/>
    </source>
</evidence>
<keyword evidence="2" id="KW-0812">Transmembrane</keyword>
<dbReference type="InterPro" id="IPR013783">
    <property type="entry name" value="Ig-like_fold"/>
</dbReference>
<evidence type="ECO:0000259" key="4">
    <source>
        <dbReference type="PROSITE" id="PS50835"/>
    </source>
</evidence>
<feature type="transmembrane region" description="Helical" evidence="2">
    <location>
        <begin position="142"/>
        <end position="163"/>
    </location>
</feature>
<organism evidence="5 6">
    <name type="scientific">Channa argus</name>
    <name type="common">Northern snakehead</name>
    <name type="synonym">Ophicephalus argus</name>
    <dbReference type="NCBI Taxonomy" id="215402"/>
    <lineage>
        <taxon>Eukaryota</taxon>
        <taxon>Metazoa</taxon>
        <taxon>Chordata</taxon>
        <taxon>Craniata</taxon>
        <taxon>Vertebrata</taxon>
        <taxon>Euteleostomi</taxon>
        <taxon>Actinopterygii</taxon>
        <taxon>Neopterygii</taxon>
        <taxon>Teleostei</taxon>
        <taxon>Neoteleostei</taxon>
        <taxon>Acanthomorphata</taxon>
        <taxon>Anabantaria</taxon>
        <taxon>Anabantiformes</taxon>
        <taxon>Channoidei</taxon>
        <taxon>Channidae</taxon>
        <taxon>Channa</taxon>
    </lineage>
</organism>
<dbReference type="AlphaFoldDB" id="A0A6G1PPD3"/>
<keyword evidence="6" id="KW-1185">Reference proteome</keyword>
<dbReference type="InterPro" id="IPR013151">
    <property type="entry name" value="Immunoglobulin_dom"/>
</dbReference>
<dbReference type="PANTHER" id="PTHR14334:SF1">
    <property type="entry name" value="B-CELL ANTIGEN RECEPTOR COMPLEX-ASSOCIATED PROTEIN ALPHA CHAIN"/>
    <property type="match status" value="1"/>
</dbReference>
<gene>
    <name evidence="5" type="ORF">EXN66_Car007811</name>
</gene>
<keyword evidence="2" id="KW-1133">Transmembrane helix</keyword>
<evidence type="ECO:0000313" key="5">
    <source>
        <dbReference type="EMBL" id="KAF3692135.1"/>
    </source>
</evidence>
<reference evidence="5 6" key="1">
    <citation type="submission" date="2019-02" db="EMBL/GenBank/DDBJ databases">
        <title>Opniocepnalus argus genome.</title>
        <authorList>
            <person name="Zhou C."/>
            <person name="Xiao S."/>
        </authorList>
    </citation>
    <scope>NUCLEOTIDE SEQUENCE [LARGE SCALE GENOMIC DNA]</scope>
    <source>
        <strain evidence="5">OARG1902GOOAL</strain>
        <tissue evidence="5">Muscle</tissue>
    </source>
</reference>
<accession>A0A6G1PPD3</accession>
<dbReference type="GO" id="GO:0030183">
    <property type="term" value="P:B cell differentiation"/>
    <property type="evidence" value="ECO:0007669"/>
    <property type="project" value="TreeGrafter"/>
</dbReference>
<dbReference type="PROSITE" id="PS50835">
    <property type="entry name" value="IG_LIKE"/>
    <property type="match status" value="1"/>
</dbReference>
<dbReference type="SUPFAM" id="SSF48726">
    <property type="entry name" value="Immunoglobulin"/>
    <property type="match status" value="1"/>
</dbReference>
<feature type="signal peptide" evidence="3">
    <location>
        <begin position="1"/>
        <end position="18"/>
    </location>
</feature>
<reference evidence="6" key="2">
    <citation type="submission" date="2019-02" db="EMBL/GenBank/DDBJ databases">
        <title>Opniocepnalus argus Var Kimnra genome.</title>
        <authorList>
            <person name="Zhou C."/>
            <person name="Xiao S."/>
        </authorList>
    </citation>
    <scope>NUCLEOTIDE SEQUENCE [LARGE SCALE GENOMIC DNA]</scope>
</reference>
<dbReference type="InterPro" id="IPR007110">
    <property type="entry name" value="Ig-like_dom"/>
</dbReference>
<keyword evidence="3" id="KW-0732">Signal</keyword>
<dbReference type="Gene3D" id="2.60.40.10">
    <property type="entry name" value="Immunoglobulins"/>
    <property type="match status" value="1"/>
</dbReference>
<keyword evidence="1" id="KW-0393">Immunoglobulin domain</keyword>
<keyword evidence="2" id="KW-0472">Membrane</keyword>
<keyword evidence="5" id="KW-0675">Receptor</keyword>
<dbReference type="Pfam" id="PF00047">
    <property type="entry name" value="ig"/>
    <property type="match status" value="1"/>
</dbReference>
<feature type="domain" description="Ig-like" evidence="4">
    <location>
        <begin position="44"/>
        <end position="108"/>
    </location>
</feature>
<feature type="chain" id="PRO_5026041330" evidence="3">
    <location>
        <begin position="19"/>
        <end position="226"/>
    </location>
</feature>
<evidence type="ECO:0000256" key="3">
    <source>
        <dbReference type="SAM" id="SignalP"/>
    </source>
</evidence>
<dbReference type="OrthoDB" id="8915525at2759"/>
<name>A0A6G1PPD3_CHAAH</name>
<dbReference type="GO" id="GO:0019815">
    <property type="term" value="C:B cell receptor complex"/>
    <property type="evidence" value="ECO:0007669"/>
    <property type="project" value="TreeGrafter"/>
</dbReference>
<dbReference type="InterPro" id="IPR003599">
    <property type="entry name" value="Ig_sub"/>
</dbReference>
<dbReference type="SMART" id="SM00409">
    <property type="entry name" value="IG"/>
    <property type="match status" value="1"/>
</dbReference>
<dbReference type="EMBL" id="CM015718">
    <property type="protein sequence ID" value="KAF3692135.1"/>
    <property type="molecule type" value="Genomic_DNA"/>
</dbReference>
<sequence length="226" mass="25899">MEMAAIIFVLCSFAVITAEDSVKLEEDVPFLSVPLWGEAKMECCLFIDNPRVSVNFTWWRKSYNNQKRTMVEDLVRNGNTNTEHSGSRRCGTINIKSVMLNDSGLYQCLLNVTKSFTHGTYLQVYKPLQKTINLSESTKNKILTAEGILLLLFVLLPSITLLFKSKRVNELEKKKVKKEEENIYQGLNLDDCCTPYDQIERSQANGPYQDVCNIIEEEEDIQLEKP</sequence>
<dbReference type="InterPro" id="IPR036179">
    <property type="entry name" value="Ig-like_dom_sf"/>
</dbReference>
<dbReference type="GO" id="GO:0009897">
    <property type="term" value="C:external side of plasma membrane"/>
    <property type="evidence" value="ECO:0007669"/>
    <property type="project" value="TreeGrafter"/>
</dbReference>
<evidence type="ECO:0000256" key="1">
    <source>
        <dbReference type="ARBA" id="ARBA00023319"/>
    </source>
</evidence>
<dbReference type="PANTHER" id="PTHR14334">
    <property type="entry name" value="B-CELL ANTIGEN RECEPTOR COMPLEX-ASSOCIATED PROTEIN"/>
    <property type="match status" value="1"/>
</dbReference>